<feature type="domain" description="Peptidase M4" evidence="10">
    <location>
        <begin position="288"/>
        <end position="356"/>
    </location>
</feature>
<dbReference type="RefSeq" id="WP_102766288.1">
    <property type="nucleotide sequence ID" value="NZ_POSP01000001.1"/>
</dbReference>
<dbReference type="CDD" id="cd09597">
    <property type="entry name" value="M4_TLP"/>
    <property type="match status" value="1"/>
</dbReference>
<dbReference type="InterPro" id="IPR001570">
    <property type="entry name" value="Peptidase_M4_C_domain"/>
</dbReference>
<dbReference type="InterPro" id="IPR023612">
    <property type="entry name" value="Peptidase_M4"/>
</dbReference>
<dbReference type="InterPro" id="IPR013856">
    <property type="entry name" value="Peptidase_M4_domain"/>
</dbReference>
<dbReference type="GO" id="GO:0046872">
    <property type="term" value="F:metal ion binding"/>
    <property type="evidence" value="ECO:0007669"/>
    <property type="project" value="UniProtKB-KW"/>
</dbReference>
<dbReference type="PANTHER" id="PTHR33794:SF1">
    <property type="entry name" value="BACILLOLYSIN"/>
    <property type="match status" value="1"/>
</dbReference>
<gene>
    <name evidence="13" type="ORF">C1O66_01865</name>
</gene>
<dbReference type="SUPFAM" id="SSF55486">
    <property type="entry name" value="Metalloproteases ('zincins'), catalytic domain"/>
    <property type="match status" value="1"/>
</dbReference>
<dbReference type="Proteomes" id="UP000235916">
    <property type="component" value="Unassembled WGS sequence"/>
</dbReference>
<evidence type="ECO:0000256" key="3">
    <source>
        <dbReference type="ARBA" id="ARBA00022723"/>
    </source>
</evidence>
<keyword evidence="6" id="KW-0862">Zinc</keyword>
<dbReference type="PRINTS" id="PR00730">
    <property type="entry name" value="THERMOLYSIN"/>
</dbReference>
<evidence type="ECO:0000259" key="10">
    <source>
        <dbReference type="Pfam" id="PF01447"/>
    </source>
</evidence>
<dbReference type="GO" id="GO:0004222">
    <property type="term" value="F:metalloendopeptidase activity"/>
    <property type="evidence" value="ECO:0007669"/>
    <property type="project" value="InterPro"/>
</dbReference>
<reference evidence="13 14" key="1">
    <citation type="submission" date="2018-01" db="EMBL/GenBank/DDBJ databases">
        <title>Draft genome sequence of Paucibacter aquatile CR182 isolated from freshwater of the Nakdong River.</title>
        <authorList>
            <person name="Choi A."/>
            <person name="Chung E.J."/>
        </authorList>
    </citation>
    <scope>NUCLEOTIDE SEQUENCE [LARGE SCALE GENOMIC DNA]</scope>
    <source>
        <strain evidence="13 14">CR182</strain>
    </source>
</reference>
<feature type="domain" description="FTP" evidence="12">
    <location>
        <begin position="112"/>
        <end position="153"/>
    </location>
</feature>
<dbReference type="EMBL" id="POSP01000001">
    <property type="protein sequence ID" value="PND40154.1"/>
    <property type="molecule type" value="Genomic_DNA"/>
</dbReference>
<keyword evidence="7" id="KW-0482">Metalloprotease</keyword>
<dbReference type="Gene3D" id="1.10.390.10">
    <property type="entry name" value="Neutral Protease Domain 2"/>
    <property type="match status" value="1"/>
</dbReference>
<evidence type="ECO:0000256" key="9">
    <source>
        <dbReference type="SAM" id="SignalP"/>
    </source>
</evidence>
<evidence type="ECO:0000256" key="7">
    <source>
        <dbReference type="ARBA" id="ARBA00023049"/>
    </source>
</evidence>
<dbReference type="Pfam" id="PF07504">
    <property type="entry name" value="FTP"/>
    <property type="match status" value="1"/>
</dbReference>
<keyword evidence="3" id="KW-0479">Metal-binding</keyword>
<accession>A0A2N8L377</accession>
<feature type="active site" evidence="8">
    <location>
        <position position="349"/>
    </location>
</feature>
<organism evidence="13 14">
    <name type="scientific">Kinneretia aquatilis</name>
    <dbReference type="NCBI Taxonomy" id="2070761"/>
    <lineage>
        <taxon>Bacteria</taxon>
        <taxon>Pseudomonadati</taxon>
        <taxon>Pseudomonadota</taxon>
        <taxon>Betaproteobacteria</taxon>
        <taxon>Burkholderiales</taxon>
        <taxon>Sphaerotilaceae</taxon>
        <taxon>Roseateles</taxon>
    </lineage>
</organism>
<evidence type="ECO:0000313" key="13">
    <source>
        <dbReference type="EMBL" id="PND40154.1"/>
    </source>
</evidence>
<feature type="chain" id="PRO_5014828373" evidence="9">
    <location>
        <begin position="26"/>
        <end position="794"/>
    </location>
</feature>
<dbReference type="Gene3D" id="3.10.450.490">
    <property type="match status" value="1"/>
</dbReference>
<evidence type="ECO:0000259" key="11">
    <source>
        <dbReference type="Pfam" id="PF02868"/>
    </source>
</evidence>
<keyword evidence="4 9" id="KW-0732">Signal</keyword>
<sequence>MTRNQKKLSLLALSMGLALASQAQAQNALNGQREALDRLATATGSSADVSYHAATGAARFVRVPAGAKLAARASAVGDAAKQTATVQFLNEYAALFGIRDASSELSAPIISKDRQGSTRLSYQQVYQGLPVFGGELKAHYDAADNLVVVNGTFIPGINVKATPSRTAEQASKIAVTAVNAELKRPTRLSAGTPTLMIFREGLAKGVEGINHLAWQVEVGNKQDVREFVYVDAHTGKVIDKISGIHESMNRRAFDGQGKLPPVPNYPNSPFWVEGQAFPTGTVEADNMIAASADIYNMFKNAFGRDAFDGKGKTMDSIFNRGDLCPNASWNGTYISFCPGTTTDDVTAHEWGHAYTEYTHGLIYQWQPGALNEAYSDIWGETVDRLNSRGTDVPDAARTAGACTVFTKVGGVPGTDNSVRWLMGEDATAFSGAIRDMYNPTCYGHPAKVTDTRYRCSTGDSGGVHSNSGVPNHGYALLVDGGTYNGQTILPIGLTKAAHIYYRAQSVYQGPASGFADHADALAQSCTDLTGQNLNDLKTGAPSGEVINAQDCAQIGKMAQAVELRTPPSQCNFVPLLAKSPPALCPTGNVAPLLSDSFDGGKAGGVRWQVSYQGRNPEFTPRNWGVVTKLPNGRPGYALFAADPNIGTCSPGGNEAGVVRIESPEFAITADAAAPKLTFDHWVATEPTWDGGNLKISVNGGAWQLIAASDFVYNAYNTTLKTVAQGNDNPLAGQAAFSGTDGGSVSGSWGRSIVNLSRFAKPNDKVKLRFEMSTDGCGGNIGWYVDDVKVYRCTP</sequence>
<keyword evidence="14" id="KW-1185">Reference proteome</keyword>
<evidence type="ECO:0000256" key="1">
    <source>
        <dbReference type="ARBA" id="ARBA00009388"/>
    </source>
</evidence>
<dbReference type="Pfam" id="PF02868">
    <property type="entry name" value="Peptidase_M4_C"/>
    <property type="match status" value="1"/>
</dbReference>
<keyword evidence="2" id="KW-0645">Protease</keyword>
<dbReference type="GO" id="GO:0006508">
    <property type="term" value="P:proteolysis"/>
    <property type="evidence" value="ECO:0007669"/>
    <property type="project" value="UniProtKB-KW"/>
</dbReference>
<name>A0A2N8L377_9BURK</name>
<dbReference type="PANTHER" id="PTHR33794">
    <property type="entry name" value="BACILLOLYSIN"/>
    <property type="match status" value="1"/>
</dbReference>
<feature type="signal peptide" evidence="9">
    <location>
        <begin position="1"/>
        <end position="25"/>
    </location>
</feature>
<dbReference type="InterPro" id="IPR050728">
    <property type="entry name" value="Zinc_Metalloprotease_M4"/>
</dbReference>
<dbReference type="InterPro" id="IPR011096">
    <property type="entry name" value="FTP_domain"/>
</dbReference>
<comment type="similarity">
    <text evidence="1">Belongs to the peptidase M4 family.</text>
</comment>
<evidence type="ECO:0000256" key="6">
    <source>
        <dbReference type="ARBA" id="ARBA00022833"/>
    </source>
</evidence>
<evidence type="ECO:0000256" key="8">
    <source>
        <dbReference type="PIRSR" id="PIRSR623612-1"/>
    </source>
</evidence>
<evidence type="ECO:0000256" key="4">
    <source>
        <dbReference type="ARBA" id="ARBA00022729"/>
    </source>
</evidence>
<dbReference type="OrthoDB" id="5378341at2"/>
<keyword evidence="5" id="KW-0378">Hydrolase</keyword>
<feature type="active site" description="Proton donor" evidence="8">
    <location>
        <position position="464"/>
    </location>
</feature>
<dbReference type="InterPro" id="IPR027268">
    <property type="entry name" value="Peptidase_M4/M1_CTD_sf"/>
</dbReference>
<evidence type="ECO:0000256" key="5">
    <source>
        <dbReference type="ARBA" id="ARBA00022801"/>
    </source>
</evidence>
<comment type="caution">
    <text evidence="13">The sequence shown here is derived from an EMBL/GenBank/DDBJ whole genome shotgun (WGS) entry which is preliminary data.</text>
</comment>
<dbReference type="Pfam" id="PF01447">
    <property type="entry name" value="Peptidase_M4"/>
    <property type="match status" value="1"/>
</dbReference>
<evidence type="ECO:0000259" key="12">
    <source>
        <dbReference type="Pfam" id="PF07504"/>
    </source>
</evidence>
<dbReference type="Gene3D" id="3.10.170.10">
    <property type="match status" value="1"/>
</dbReference>
<evidence type="ECO:0000256" key="2">
    <source>
        <dbReference type="ARBA" id="ARBA00022670"/>
    </source>
</evidence>
<dbReference type="AlphaFoldDB" id="A0A2N8L377"/>
<feature type="domain" description="Peptidase M4 C-terminal" evidence="11">
    <location>
        <begin position="360"/>
        <end position="535"/>
    </location>
</feature>
<proteinExistence type="inferred from homology"/>
<evidence type="ECO:0000313" key="14">
    <source>
        <dbReference type="Proteomes" id="UP000235916"/>
    </source>
</evidence>
<protein>
    <submittedName>
        <fullName evidence="13">Bacillolysin</fullName>
    </submittedName>
</protein>